<keyword evidence="2" id="KW-1185">Reference proteome</keyword>
<evidence type="ECO:0000313" key="1">
    <source>
        <dbReference type="EMBL" id="ALX04343.1"/>
    </source>
</evidence>
<dbReference type="EMBL" id="CP011502">
    <property type="protein sequence ID" value="ALX04343.1"/>
    <property type="molecule type" value="Genomic_DNA"/>
</dbReference>
<reference evidence="1 2" key="1">
    <citation type="journal article" date="1991" name="Int. J. Syst. Bacteriol.">
        <title>Description of the erythromycin-producing bacterium Arthrobacter sp. strain NRRL B-3381 as Aeromicrobium erythreum gen. nov., sp. nov.</title>
        <authorList>
            <person name="Miller E.S."/>
            <person name="Woese C.R."/>
            <person name="Brenner S."/>
        </authorList>
    </citation>
    <scope>NUCLEOTIDE SEQUENCE [LARGE SCALE GENOMIC DNA]</scope>
    <source>
        <strain evidence="1 2">AR18</strain>
    </source>
</reference>
<dbReference type="Proteomes" id="UP000067689">
    <property type="component" value="Chromosome"/>
</dbReference>
<gene>
    <name evidence="1" type="ORF">AERYTH_06385</name>
</gene>
<dbReference type="RefSeq" id="WP_067856120.1">
    <property type="nucleotide sequence ID" value="NZ_CP011502.1"/>
</dbReference>
<dbReference type="OrthoDB" id="4860595at2"/>
<proteinExistence type="predicted"/>
<protein>
    <submittedName>
        <fullName evidence="1">Uncharacterized protein</fullName>
    </submittedName>
</protein>
<name>A0A0U3TFG4_9ACTN</name>
<dbReference type="PATRIC" id="fig|2041.4.peg.1340"/>
<evidence type="ECO:0000313" key="2">
    <source>
        <dbReference type="Proteomes" id="UP000067689"/>
    </source>
</evidence>
<dbReference type="KEGG" id="aer:AERYTH_06385"/>
<dbReference type="AlphaFoldDB" id="A0A0U3TFG4"/>
<sequence length="312" mass="32942">MRPGDLGGAGGRAPAADATLGEATALVLQHCDRQAQGPETDATVVAAVVGVERVAGILGTTDADTLRLAVLEALEHDVDDAPGEVARVVLELVRTIGLALPRRSSAWPADATVLNPETGGHKIATDLSMLRAAIRAARTSYEGLPYYRDRYGDRGARFSVSDSSWIVHLVAAPEAVAVQQVFWLADMLATRGMPTWLMELHLDTMAEELMSSDLPTGALPHAVAALAARRRPHVPDVALERAETLVAERVDAPPTTPVGRLLAAAAADVRSGASRSSAPLVDWVADPVRTSAEDAAVLRGLHDHLSRHGTTR</sequence>
<organism evidence="1 2">
    <name type="scientific">Aeromicrobium erythreum</name>
    <dbReference type="NCBI Taxonomy" id="2041"/>
    <lineage>
        <taxon>Bacteria</taxon>
        <taxon>Bacillati</taxon>
        <taxon>Actinomycetota</taxon>
        <taxon>Actinomycetes</taxon>
        <taxon>Propionibacteriales</taxon>
        <taxon>Nocardioidaceae</taxon>
        <taxon>Aeromicrobium</taxon>
    </lineage>
</organism>
<accession>A0A0U3TFG4</accession>